<dbReference type="OrthoDB" id="4326871at2759"/>
<dbReference type="VEuPathDB" id="FungiDB:ASPCADRAFT_130634"/>
<dbReference type="VEuPathDB" id="FungiDB:ASPCADRAFT_507004"/>
<name>A0A1R3RKS1_ASPC5</name>
<dbReference type="EMBL" id="KV907500">
    <property type="protein sequence ID" value="OOF95147.1"/>
    <property type="molecule type" value="Genomic_DNA"/>
</dbReference>
<keyword evidence="3" id="KW-1185">Reference proteome</keyword>
<evidence type="ECO:0000313" key="1">
    <source>
        <dbReference type="EMBL" id="OOF95082.1"/>
    </source>
</evidence>
<sequence>MPANELPPAPRASILNAINLRKVLSLLGTLLTIKLLNVLASLTGVSRSSARFPNSYVGQAISHREHRIIHILLTIVPESTLLNDRLSTTGRPSSADMRPITADSAPSSSLAIPLMPVPSRVVRLSNCVTSRSMDLAIAGRGTEHDDQTSAQASVHFLGHQPLASDSVYSSIVRRSLSLSDPHSNSSSQRQSMLPGVRFSGFMSERLRFSIMSRPWSMDTVLADESQPDQVTLDMEQLQQTRSADSYPGRFPISDGLELSSLATAQCATNDTAKVEEVRTSVRPFTDV</sequence>
<evidence type="ECO:0000313" key="2">
    <source>
        <dbReference type="EMBL" id="OOF95147.1"/>
    </source>
</evidence>
<evidence type="ECO:0000313" key="3">
    <source>
        <dbReference type="Proteomes" id="UP000188318"/>
    </source>
</evidence>
<dbReference type="AlphaFoldDB" id="A0A1R3RKS1"/>
<reference evidence="1" key="1">
    <citation type="submission" date="2016-12" db="EMBL/GenBank/DDBJ databases">
        <authorList>
            <consortium name="DOE Joint Genome Institute"/>
            <person name="Riley R."/>
            <person name="Kuo A."/>
            <person name="Sun H."/>
            <person name="Pangilinan J."/>
            <person name="Culley D."/>
            <person name="Salamov A."/>
            <person name="Magnuson J."/>
            <person name="Bruno K."/>
            <person name="Henrissat B."/>
            <person name="Berka R."/>
            <person name="Tsang A."/>
            <person name="Barry K."/>
            <person name="lapidus A."/>
            <person name="Martin J."/>
            <person name="Lindquist E."/>
            <person name="Wang Z."/>
            <person name="Baker S."/>
            <person name="Grigoriev I."/>
            <person name="Nordberg H.P."/>
            <person name="Cantor M.N."/>
            <person name="Hua S.X."/>
        </authorList>
    </citation>
    <scope>NUCLEOTIDE SEQUENCE [LARGE SCALE GENOMIC DNA]</scope>
    <source>
        <strain evidence="1">ITEM 5010</strain>
    </source>
</reference>
<dbReference type="OMA" id="FLSIMPE"/>
<protein>
    <submittedName>
        <fullName evidence="1">Uncharacterized protein</fullName>
    </submittedName>
</protein>
<accession>A0A1R3RKS1</accession>
<dbReference type="Proteomes" id="UP000188318">
    <property type="component" value="Unassembled WGS sequence"/>
</dbReference>
<dbReference type="EMBL" id="KV907500">
    <property type="protein sequence ID" value="OOF95082.1"/>
    <property type="molecule type" value="Genomic_DNA"/>
</dbReference>
<reference evidence="3" key="2">
    <citation type="journal article" date="2017" name="Genome Biol.">
        <title>Comparative genomics reveals high biological diversity and specific adaptations in the industrially and medically important fungal genus Aspergillus.</title>
        <authorList>
            <person name="de Vries R.P."/>
            <person name="Riley R."/>
            <person name="Wiebenga A."/>
            <person name="Aguilar-Osorio G."/>
            <person name="Amillis S."/>
            <person name="Uchima C.A."/>
            <person name="Anderluh G."/>
            <person name="Asadollahi M."/>
            <person name="Askin M."/>
            <person name="Barry K."/>
            <person name="Battaglia E."/>
            <person name="Bayram O."/>
            <person name="Benocci T."/>
            <person name="Braus-Stromeyer S.A."/>
            <person name="Caldana C."/>
            <person name="Canovas D."/>
            <person name="Cerqueira G.C."/>
            <person name="Chen F."/>
            <person name="Chen W."/>
            <person name="Choi C."/>
            <person name="Clum A."/>
            <person name="Dos Santos R.A."/>
            <person name="Damasio A.R."/>
            <person name="Diallinas G."/>
            <person name="Emri T."/>
            <person name="Fekete E."/>
            <person name="Flipphi M."/>
            <person name="Freyberg S."/>
            <person name="Gallo A."/>
            <person name="Gournas C."/>
            <person name="Habgood R."/>
            <person name="Hainaut M."/>
            <person name="Harispe M.L."/>
            <person name="Henrissat B."/>
            <person name="Hilden K.S."/>
            <person name="Hope R."/>
            <person name="Hossain A."/>
            <person name="Karabika E."/>
            <person name="Karaffa L."/>
            <person name="Karanyi Z."/>
            <person name="Krasevec N."/>
            <person name="Kuo A."/>
            <person name="Kusch H."/>
            <person name="LaButti K."/>
            <person name="Lagendijk E.L."/>
            <person name="Lapidus A."/>
            <person name="Levasseur A."/>
            <person name="Lindquist E."/>
            <person name="Lipzen A."/>
            <person name="Logrieco A.F."/>
            <person name="MacCabe A."/>
            <person name="Maekelae M.R."/>
            <person name="Malavazi I."/>
            <person name="Melin P."/>
            <person name="Meyer V."/>
            <person name="Mielnichuk N."/>
            <person name="Miskei M."/>
            <person name="Molnar A.P."/>
            <person name="Mule G."/>
            <person name="Ngan C.Y."/>
            <person name="Orejas M."/>
            <person name="Orosz E."/>
            <person name="Ouedraogo J.P."/>
            <person name="Overkamp K.M."/>
            <person name="Park H.-S."/>
            <person name="Perrone G."/>
            <person name="Piumi F."/>
            <person name="Punt P.J."/>
            <person name="Ram A.F."/>
            <person name="Ramon A."/>
            <person name="Rauscher S."/>
            <person name="Record E."/>
            <person name="Riano-Pachon D.M."/>
            <person name="Robert V."/>
            <person name="Roehrig J."/>
            <person name="Ruller R."/>
            <person name="Salamov A."/>
            <person name="Salih N.S."/>
            <person name="Samson R.A."/>
            <person name="Sandor E."/>
            <person name="Sanguinetti M."/>
            <person name="Schuetze T."/>
            <person name="Sepcic K."/>
            <person name="Shelest E."/>
            <person name="Sherlock G."/>
            <person name="Sophianopoulou V."/>
            <person name="Squina F.M."/>
            <person name="Sun H."/>
            <person name="Susca A."/>
            <person name="Todd R.B."/>
            <person name="Tsang A."/>
            <person name="Unkles S.E."/>
            <person name="van de Wiele N."/>
            <person name="van Rossen-Uffink D."/>
            <person name="Oliveira J.V."/>
            <person name="Vesth T.C."/>
            <person name="Visser J."/>
            <person name="Yu J.-H."/>
            <person name="Zhou M."/>
            <person name="Andersen M.R."/>
            <person name="Archer D.B."/>
            <person name="Baker S.E."/>
            <person name="Benoit I."/>
            <person name="Brakhage A.A."/>
            <person name="Braus G.H."/>
            <person name="Fischer R."/>
            <person name="Frisvad J.C."/>
            <person name="Goldman G.H."/>
            <person name="Houbraken J."/>
            <person name="Oakley B."/>
            <person name="Pocsi I."/>
            <person name="Scazzocchio C."/>
            <person name="Seiboth B."/>
            <person name="vanKuyk P.A."/>
            <person name="Wortman J."/>
            <person name="Dyer P.S."/>
            <person name="Grigoriev I.V."/>
        </authorList>
    </citation>
    <scope>NUCLEOTIDE SEQUENCE [LARGE SCALE GENOMIC DNA]</scope>
    <source>
        <strain evidence="3">ITEM 5010</strain>
    </source>
</reference>
<organism evidence="1 3">
    <name type="scientific">Aspergillus carbonarius (strain ITEM 5010)</name>
    <dbReference type="NCBI Taxonomy" id="602072"/>
    <lineage>
        <taxon>Eukaryota</taxon>
        <taxon>Fungi</taxon>
        <taxon>Dikarya</taxon>
        <taxon>Ascomycota</taxon>
        <taxon>Pezizomycotina</taxon>
        <taxon>Eurotiomycetes</taxon>
        <taxon>Eurotiomycetidae</taxon>
        <taxon>Eurotiales</taxon>
        <taxon>Aspergillaceae</taxon>
        <taxon>Aspergillus</taxon>
        <taxon>Aspergillus subgen. Circumdati</taxon>
    </lineage>
</organism>
<proteinExistence type="predicted"/>
<gene>
    <name evidence="2" type="ORF">ASPCADRAFT_130634</name>
    <name evidence="1" type="ORF">ASPCADRAFT_507004</name>
</gene>